<proteinExistence type="predicted"/>
<dbReference type="PROSITE" id="PS50011">
    <property type="entry name" value="PROTEIN_KINASE_DOM"/>
    <property type="match status" value="1"/>
</dbReference>
<evidence type="ECO:0000256" key="6">
    <source>
        <dbReference type="SAM" id="Phobius"/>
    </source>
</evidence>
<comment type="subcellular location">
    <subcellularLocation>
        <location evidence="1">Membrane</location>
        <topology evidence="1">Single-pass membrane protein</topology>
    </subcellularLocation>
</comment>
<evidence type="ECO:0000256" key="2">
    <source>
        <dbReference type="ARBA" id="ARBA00022679"/>
    </source>
</evidence>
<dbReference type="GO" id="GO:0004672">
    <property type="term" value="F:protein kinase activity"/>
    <property type="evidence" value="ECO:0007669"/>
    <property type="project" value="InterPro"/>
</dbReference>
<keyword evidence="6" id="KW-0472">Membrane</keyword>
<keyword evidence="6" id="KW-0812">Transmembrane</keyword>
<feature type="region of interest" description="Disordered" evidence="5">
    <location>
        <begin position="741"/>
        <end position="762"/>
    </location>
</feature>
<dbReference type="GO" id="GO:0005524">
    <property type="term" value="F:ATP binding"/>
    <property type="evidence" value="ECO:0007669"/>
    <property type="project" value="UniProtKB-KW"/>
</dbReference>
<dbReference type="EnsemblPlants" id="ONIVA09G06180.1">
    <property type="protein sequence ID" value="ONIVA09G06180.1"/>
    <property type="gene ID" value="ONIVA09G06180"/>
</dbReference>
<keyword evidence="6" id="KW-1133">Transmembrane helix</keyword>
<dbReference type="OMA" id="HFADFDQ"/>
<protein>
    <recommendedName>
        <fullName evidence="7">Protein kinase domain-containing protein</fullName>
    </recommendedName>
</protein>
<dbReference type="Gramene" id="ONIVA09G06180.1">
    <property type="protein sequence ID" value="ONIVA09G06180.1"/>
    <property type="gene ID" value="ONIVA09G06180"/>
</dbReference>
<dbReference type="Gene3D" id="1.10.510.10">
    <property type="entry name" value="Transferase(Phosphotransferase) domain 1"/>
    <property type="match status" value="1"/>
</dbReference>
<evidence type="ECO:0000256" key="3">
    <source>
        <dbReference type="ARBA" id="ARBA00022741"/>
    </source>
</evidence>
<feature type="region of interest" description="Disordered" evidence="5">
    <location>
        <begin position="335"/>
        <end position="382"/>
    </location>
</feature>
<keyword evidence="3" id="KW-0547">Nucleotide-binding</keyword>
<dbReference type="eggNOG" id="ENOG502QQCZ">
    <property type="taxonomic scope" value="Eukaryota"/>
</dbReference>
<evidence type="ECO:0000313" key="8">
    <source>
        <dbReference type="EnsemblPlants" id="ONIVA09G06180.1"/>
    </source>
</evidence>
<organism evidence="8">
    <name type="scientific">Oryza nivara</name>
    <name type="common">Indian wild rice</name>
    <name type="synonym">Oryza sativa f. spontanea</name>
    <dbReference type="NCBI Taxonomy" id="4536"/>
    <lineage>
        <taxon>Eukaryota</taxon>
        <taxon>Viridiplantae</taxon>
        <taxon>Streptophyta</taxon>
        <taxon>Embryophyta</taxon>
        <taxon>Tracheophyta</taxon>
        <taxon>Spermatophyta</taxon>
        <taxon>Magnoliopsida</taxon>
        <taxon>Liliopsida</taxon>
        <taxon>Poales</taxon>
        <taxon>Poaceae</taxon>
        <taxon>BOP clade</taxon>
        <taxon>Oryzoideae</taxon>
        <taxon>Oryzeae</taxon>
        <taxon>Oryzinae</taxon>
        <taxon>Oryza</taxon>
    </lineage>
</organism>
<dbReference type="AlphaFoldDB" id="A0A0E0II51"/>
<dbReference type="FunFam" id="3.30.200.20:FF:000178">
    <property type="entry name" value="serine/threonine-protein kinase PBS1-like"/>
    <property type="match status" value="1"/>
</dbReference>
<sequence length="762" mass="83996">MASRRATWASSLETGAILRYPEDPYDRLWWTPSYGASSWLNVSARDTSSISYAQTDHIRVPVAVLRTAITTANTSVPLVVNTYSTSIGRVPPPADAAYFHFLHFADFDQQQQQRQKRRFDIYYGSSTRYVYRNEPVQLNPIHNRTTPSYYASGAYSLSNVSLVATNGSVLPPLLNAMEVYYSIPHDGIATAPHDVDAIMAIKTEYQVKKNWMGDPCLPKEFIWTGLQCRREGTEYKIISLDLSGNHFNEPVDGVMDAWLVGLPLACCRRLLGAARLHCCCAIRPTLPLPLLFLRCTPAPLGPGGWSRRRLAGADAAAAALEAWWPRLLTSPCPPARGAHRSSRRPPMGGGGGALAGGARYGERHTSPSAPELNIYDTSNGDPCNGMKSPKKKNISVRTLTVAIVTPVVAVLLVSAVLILCFCKKKRKQNVTEGLVQQYSPCSIQPTGTPDSGSHVDLKDHIQMADDHEFTYEELVRITNNFSDCIGEGGFGPVYRGQLQDSVQVAVKKSSRASLHGQGIREFLAEINSLQTVHHRHLVLLIGYCTNRDHLALIYEYMPNGSLFDHIRGLSYLHSGCVLPIIHRDVKSHNILLGQDMHAKISDFGLSKSYINEAQTHISVTAAGTIGYIDPEYYFSSRLTMRSDVFSFGVVLLETVTGEPPIMPGVGHVVQRVKQKVSDGDISAIVDPRLKGAYDMGSVWKVVDIALLCTREVSDDRPTMTEVVEHLKDAFALEEARHIDPINDNSQGNINTDLSVNWGPSAR</sequence>
<feature type="transmembrane region" description="Helical" evidence="6">
    <location>
        <begin position="399"/>
        <end position="422"/>
    </location>
</feature>
<name>A0A0E0II51_ORYNI</name>
<dbReference type="PANTHER" id="PTHR45631">
    <property type="entry name" value="OS07G0107800 PROTEIN-RELATED"/>
    <property type="match status" value="1"/>
</dbReference>
<dbReference type="SMART" id="SM00220">
    <property type="entry name" value="S_TKc"/>
    <property type="match status" value="1"/>
</dbReference>
<reference evidence="8" key="1">
    <citation type="submission" date="2015-04" db="UniProtKB">
        <authorList>
            <consortium name="EnsemblPlants"/>
        </authorList>
    </citation>
    <scope>IDENTIFICATION</scope>
    <source>
        <strain evidence="8">SL10</strain>
    </source>
</reference>
<evidence type="ECO:0000256" key="5">
    <source>
        <dbReference type="SAM" id="MobiDB-lite"/>
    </source>
</evidence>
<dbReference type="Proteomes" id="UP000006591">
    <property type="component" value="Chromosome 9"/>
</dbReference>
<dbReference type="GO" id="GO:0016020">
    <property type="term" value="C:membrane"/>
    <property type="evidence" value="ECO:0007669"/>
    <property type="project" value="UniProtKB-SubCell"/>
</dbReference>
<dbReference type="InterPro" id="IPR024788">
    <property type="entry name" value="Malectin-like_Carb-bd_dom"/>
</dbReference>
<dbReference type="SUPFAM" id="SSF56112">
    <property type="entry name" value="Protein kinase-like (PK-like)"/>
    <property type="match status" value="1"/>
</dbReference>
<feature type="domain" description="Protein kinase" evidence="7">
    <location>
        <begin position="479"/>
        <end position="731"/>
    </location>
</feature>
<keyword evidence="4" id="KW-0067">ATP-binding</keyword>
<dbReference type="Pfam" id="PF12819">
    <property type="entry name" value="Malectin_like"/>
    <property type="match status" value="1"/>
</dbReference>
<accession>A0A0E0II51</accession>
<dbReference type="STRING" id="4536.A0A0E0II51"/>
<feature type="compositionally biased region" description="Polar residues" evidence="5">
    <location>
        <begin position="742"/>
        <end position="754"/>
    </location>
</feature>
<evidence type="ECO:0000256" key="1">
    <source>
        <dbReference type="ARBA" id="ARBA00004167"/>
    </source>
</evidence>
<keyword evidence="2" id="KW-0808">Transferase</keyword>
<dbReference type="Gene3D" id="3.30.200.20">
    <property type="entry name" value="Phosphorylase Kinase, domain 1"/>
    <property type="match status" value="1"/>
</dbReference>
<dbReference type="InterPro" id="IPR011009">
    <property type="entry name" value="Kinase-like_dom_sf"/>
</dbReference>
<reference evidence="8" key="2">
    <citation type="submission" date="2018-04" db="EMBL/GenBank/DDBJ databases">
        <title>OnivRS2 (Oryza nivara Reference Sequence Version 2).</title>
        <authorList>
            <person name="Zhang J."/>
            <person name="Kudrna D."/>
            <person name="Lee S."/>
            <person name="Talag J."/>
            <person name="Rajasekar S."/>
            <person name="Welchert J."/>
            <person name="Hsing Y.-I."/>
            <person name="Wing R.A."/>
        </authorList>
    </citation>
    <scope>NUCLEOTIDE SEQUENCE [LARGE SCALE GENOMIC DNA]</scope>
    <source>
        <strain evidence="8">SL10</strain>
    </source>
</reference>
<keyword evidence="9" id="KW-1185">Reference proteome</keyword>
<dbReference type="InterPro" id="IPR000719">
    <property type="entry name" value="Prot_kinase_dom"/>
</dbReference>
<feature type="compositionally biased region" description="Gly residues" evidence="5">
    <location>
        <begin position="347"/>
        <end position="359"/>
    </location>
</feature>
<dbReference type="Pfam" id="PF00069">
    <property type="entry name" value="Pkinase"/>
    <property type="match status" value="1"/>
</dbReference>
<dbReference type="PROSITE" id="PS00108">
    <property type="entry name" value="PROTEIN_KINASE_ST"/>
    <property type="match status" value="1"/>
</dbReference>
<evidence type="ECO:0000259" key="7">
    <source>
        <dbReference type="PROSITE" id="PS50011"/>
    </source>
</evidence>
<dbReference type="PANTHER" id="PTHR45631:SF112">
    <property type="entry name" value="OS09G0355400 PROTEIN"/>
    <property type="match status" value="1"/>
</dbReference>
<dbReference type="InterPro" id="IPR008271">
    <property type="entry name" value="Ser/Thr_kinase_AS"/>
</dbReference>
<evidence type="ECO:0000313" key="9">
    <source>
        <dbReference type="Proteomes" id="UP000006591"/>
    </source>
</evidence>
<evidence type="ECO:0000256" key="4">
    <source>
        <dbReference type="ARBA" id="ARBA00022840"/>
    </source>
</evidence>